<dbReference type="Pfam" id="PF00512">
    <property type="entry name" value="HisKA"/>
    <property type="match status" value="1"/>
</dbReference>
<feature type="coiled-coil region" evidence="17">
    <location>
        <begin position="202"/>
        <end position="243"/>
    </location>
</feature>
<organism evidence="22 23">
    <name type="scientific">Zhongshania aliphaticivorans</name>
    <dbReference type="NCBI Taxonomy" id="1470434"/>
    <lineage>
        <taxon>Bacteria</taxon>
        <taxon>Pseudomonadati</taxon>
        <taxon>Pseudomonadota</taxon>
        <taxon>Gammaproteobacteria</taxon>
        <taxon>Cellvibrionales</taxon>
        <taxon>Spongiibacteraceae</taxon>
        <taxon>Zhongshania</taxon>
    </lineage>
</organism>
<evidence type="ECO:0000259" key="19">
    <source>
        <dbReference type="PROSITE" id="PS50109"/>
    </source>
</evidence>
<keyword evidence="5" id="KW-0997">Cell inner membrane</keyword>
<comment type="catalytic activity">
    <reaction evidence="1">
        <text>ATP + protein L-histidine = ADP + protein N-phospho-L-histidine.</text>
        <dbReference type="EC" id="2.7.13.3"/>
    </reaction>
</comment>
<dbReference type="EMBL" id="CP014544">
    <property type="protein sequence ID" value="AMO68106.1"/>
    <property type="molecule type" value="Genomic_DNA"/>
</dbReference>
<feature type="transmembrane region" description="Helical" evidence="18">
    <location>
        <begin position="149"/>
        <end position="170"/>
    </location>
</feature>
<evidence type="ECO:0000256" key="6">
    <source>
        <dbReference type="ARBA" id="ARBA00022553"/>
    </source>
</evidence>
<dbReference type="InterPro" id="IPR011006">
    <property type="entry name" value="CheY-like_superfamily"/>
</dbReference>
<evidence type="ECO:0000256" key="5">
    <source>
        <dbReference type="ARBA" id="ARBA00022519"/>
    </source>
</evidence>
<dbReference type="Pfam" id="PF02518">
    <property type="entry name" value="HATPase_c"/>
    <property type="match status" value="1"/>
</dbReference>
<keyword evidence="17" id="KW-0175">Coiled coil</keyword>
<evidence type="ECO:0000256" key="4">
    <source>
        <dbReference type="ARBA" id="ARBA00022475"/>
    </source>
</evidence>
<dbReference type="Pfam" id="PF01627">
    <property type="entry name" value="Hpt"/>
    <property type="match status" value="1"/>
</dbReference>
<dbReference type="SMART" id="SM00387">
    <property type="entry name" value="HATPase_c"/>
    <property type="match status" value="1"/>
</dbReference>
<dbReference type="CDD" id="cd06225">
    <property type="entry name" value="HAMP"/>
    <property type="match status" value="1"/>
</dbReference>
<dbReference type="FunFam" id="1.10.287.130:FF:000003">
    <property type="entry name" value="Histidine kinase"/>
    <property type="match status" value="1"/>
</dbReference>
<evidence type="ECO:0000256" key="15">
    <source>
        <dbReference type="PROSITE-ProRule" id="PRU00110"/>
    </source>
</evidence>
<evidence type="ECO:0000256" key="8">
    <source>
        <dbReference type="ARBA" id="ARBA00022692"/>
    </source>
</evidence>
<keyword evidence="10" id="KW-0418">Kinase</keyword>
<dbReference type="PROSITE" id="PS50109">
    <property type="entry name" value="HIS_KIN"/>
    <property type="match status" value="1"/>
</dbReference>
<evidence type="ECO:0000256" key="2">
    <source>
        <dbReference type="ARBA" id="ARBA00004429"/>
    </source>
</evidence>
<dbReference type="EC" id="2.7.13.3" evidence="3"/>
<keyword evidence="7" id="KW-0808">Transferase</keyword>
<keyword evidence="13" id="KW-0902">Two-component regulatory system</keyword>
<reference evidence="22 23" key="1">
    <citation type="submission" date="2015-12" db="EMBL/GenBank/DDBJ databases">
        <authorList>
            <person name="Shamseldin A."/>
            <person name="Moawad H."/>
            <person name="Abd El-Rahim W.M."/>
            <person name="Sadowsky M.J."/>
        </authorList>
    </citation>
    <scope>NUCLEOTIDE SEQUENCE [LARGE SCALE GENOMIC DNA]</scope>
    <source>
        <strain evidence="22 23">SM2</strain>
    </source>
</reference>
<protein>
    <recommendedName>
        <fullName evidence="3">histidine kinase</fullName>
        <ecNumber evidence="3">2.7.13.3</ecNumber>
    </recommendedName>
</protein>
<keyword evidence="12 18" id="KW-1133">Transmembrane helix</keyword>
<dbReference type="PANTHER" id="PTHR45339:SF1">
    <property type="entry name" value="HYBRID SIGNAL TRANSDUCTION HISTIDINE KINASE J"/>
    <property type="match status" value="1"/>
</dbReference>
<dbReference type="Gene3D" id="1.10.287.130">
    <property type="match status" value="1"/>
</dbReference>
<evidence type="ECO:0000256" key="17">
    <source>
        <dbReference type="SAM" id="Coils"/>
    </source>
</evidence>
<dbReference type="GO" id="GO:0005524">
    <property type="term" value="F:ATP binding"/>
    <property type="evidence" value="ECO:0007669"/>
    <property type="project" value="UniProtKB-KW"/>
</dbReference>
<evidence type="ECO:0000256" key="9">
    <source>
        <dbReference type="ARBA" id="ARBA00022741"/>
    </source>
</evidence>
<dbReference type="Pfam" id="PF00072">
    <property type="entry name" value="Response_reg"/>
    <property type="match status" value="1"/>
</dbReference>
<dbReference type="InterPro" id="IPR036097">
    <property type="entry name" value="HisK_dim/P_sf"/>
</dbReference>
<keyword evidence="8 18" id="KW-0812">Transmembrane</keyword>
<keyword evidence="14 18" id="KW-0472">Membrane</keyword>
<keyword evidence="4" id="KW-1003">Cell membrane</keyword>
<feature type="domain" description="HPt" evidence="21">
    <location>
        <begin position="763"/>
        <end position="862"/>
    </location>
</feature>
<keyword evidence="6 16" id="KW-0597">Phosphoprotein</keyword>
<dbReference type="InterPro" id="IPR005467">
    <property type="entry name" value="His_kinase_dom"/>
</dbReference>
<dbReference type="PANTHER" id="PTHR45339">
    <property type="entry name" value="HYBRID SIGNAL TRANSDUCTION HISTIDINE KINASE J"/>
    <property type="match status" value="1"/>
</dbReference>
<dbReference type="AlphaFoldDB" id="A0A127M4J3"/>
<dbReference type="SUPFAM" id="SSF55874">
    <property type="entry name" value="ATPase domain of HSP90 chaperone/DNA topoisomerase II/histidine kinase"/>
    <property type="match status" value="1"/>
</dbReference>
<dbReference type="SUPFAM" id="SSF47226">
    <property type="entry name" value="Histidine-containing phosphotransfer domain, HPT domain"/>
    <property type="match status" value="1"/>
</dbReference>
<evidence type="ECO:0000256" key="3">
    <source>
        <dbReference type="ARBA" id="ARBA00012438"/>
    </source>
</evidence>
<evidence type="ECO:0000256" key="10">
    <source>
        <dbReference type="ARBA" id="ARBA00022777"/>
    </source>
</evidence>
<dbReference type="CDD" id="cd17546">
    <property type="entry name" value="REC_hyHK_CKI1_RcsC-like"/>
    <property type="match status" value="1"/>
</dbReference>
<evidence type="ECO:0000256" key="18">
    <source>
        <dbReference type="SAM" id="Phobius"/>
    </source>
</evidence>
<dbReference type="CDD" id="cd00082">
    <property type="entry name" value="HisKA"/>
    <property type="match status" value="1"/>
</dbReference>
<dbReference type="InterPro" id="IPR019247">
    <property type="entry name" value="Histidine_kinase_BarA_N"/>
</dbReference>
<evidence type="ECO:0000256" key="7">
    <source>
        <dbReference type="ARBA" id="ARBA00022679"/>
    </source>
</evidence>
<keyword evidence="9" id="KW-0547">Nucleotide-binding</keyword>
<evidence type="ECO:0000256" key="1">
    <source>
        <dbReference type="ARBA" id="ARBA00000085"/>
    </source>
</evidence>
<evidence type="ECO:0000259" key="21">
    <source>
        <dbReference type="PROSITE" id="PS50894"/>
    </source>
</evidence>
<dbReference type="InterPro" id="IPR003661">
    <property type="entry name" value="HisK_dim/P_dom"/>
</dbReference>
<accession>A0A127M4J3</accession>
<dbReference type="KEGG" id="zal:AZF00_07215"/>
<gene>
    <name evidence="22" type="ORF">AZF00_07215</name>
</gene>
<dbReference type="FunFam" id="3.30.565.10:FF:000010">
    <property type="entry name" value="Sensor histidine kinase RcsC"/>
    <property type="match status" value="1"/>
</dbReference>
<evidence type="ECO:0000256" key="13">
    <source>
        <dbReference type="ARBA" id="ARBA00023012"/>
    </source>
</evidence>
<name>A0A127M4J3_9GAMM</name>
<evidence type="ECO:0000256" key="11">
    <source>
        <dbReference type="ARBA" id="ARBA00022840"/>
    </source>
</evidence>
<dbReference type="InterPro" id="IPR003594">
    <property type="entry name" value="HATPase_dom"/>
</dbReference>
<dbReference type="Proteomes" id="UP000074119">
    <property type="component" value="Chromosome"/>
</dbReference>
<evidence type="ECO:0000256" key="16">
    <source>
        <dbReference type="PROSITE-ProRule" id="PRU00169"/>
    </source>
</evidence>
<dbReference type="InterPro" id="IPR008207">
    <property type="entry name" value="Sig_transdc_His_kin_Hpt_dom"/>
</dbReference>
<dbReference type="SUPFAM" id="SSF47384">
    <property type="entry name" value="Homodimeric domain of signal transducing histidine kinase"/>
    <property type="match status" value="1"/>
</dbReference>
<dbReference type="SUPFAM" id="SSF52172">
    <property type="entry name" value="CheY-like"/>
    <property type="match status" value="1"/>
</dbReference>
<evidence type="ECO:0000259" key="20">
    <source>
        <dbReference type="PROSITE" id="PS50110"/>
    </source>
</evidence>
<dbReference type="InterPro" id="IPR036890">
    <property type="entry name" value="HATPase_C_sf"/>
</dbReference>
<feature type="domain" description="Response regulatory" evidence="20">
    <location>
        <begin position="623"/>
        <end position="739"/>
    </location>
</feature>
<evidence type="ECO:0000256" key="12">
    <source>
        <dbReference type="ARBA" id="ARBA00022989"/>
    </source>
</evidence>
<dbReference type="Gene3D" id="6.10.340.10">
    <property type="match status" value="1"/>
</dbReference>
<feature type="modified residue" description="4-aspartylphosphate" evidence="16">
    <location>
        <position position="672"/>
    </location>
</feature>
<proteinExistence type="predicted"/>
<dbReference type="Gene3D" id="3.40.50.2300">
    <property type="match status" value="1"/>
</dbReference>
<dbReference type="SMART" id="SM00448">
    <property type="entry name" value="REC"/>
    <property type="match status" value="1"/>
</dbReference>
<dbReference type="CDD" id="cd16922">
    <property type="entry name" value="HATPase_EvgS-ArcB-TorS-like"/>
    <property type="match status" value="1"/>
</dbReference>
<dbReference type="SMART" id="SM00388">
    <property type="entry name" value="HisKA"/>
    <property type="match status" value="1"/>
</dbReference>
<dbReference type="PROSITE" id="PS50110">
    <property type="entry name" value="RESPONSE_REGULATORY"/>
    <property type="match status" value="1"/>
</dbReference>
<dbReference type="InterPro" id="IPR004358">
    <property type="entry name" value="Sig_transdc_His_kin-like_C"/>
</dbReference>
<dbReference type="STRING" id="1470434.AZF00_07215"/>
<dbReference type="PROSITE" id="PS50894">
    <property type="entry name" value="HPT"/>
    <property type="match status" value="1"/>
</dbReference>
<evidence type="ECO:0000313" key="23">
    <source>
        <dbReference type="Proteomes" id="UP000074119"/>
    </source>
</evidence>
<comment type="subcellular location">
    <subcellularLocation>
        <location evidence="2">Cell inner membrane</location>
        <topology evidence="2">Multi-pass membrane protein</topology>
    </subcellularLocation>
</comment>
<dbReference type="GO" id="GO:0000155">
    <property type="term" value="F:phosphorelay sensor kinase activity"/>
    <property type="evidence" value="ECO:0007669"/>
    <property type="project" value="InterPro"/>
</dbReference>
<dbReference type="Gene3D" id="3.30.565.10">
    <property type="entry name" value="Histidine kinase-like ATPase, C-terminal domain"/>
    <property type="match status" value="1"/>
</dbReference>
<keyword evidence="11" id="KW-0067">ATP-binding</keyword>
<feature type="domain" description="Histidine kinase" evidence="19">
    <location>
        <begin position="271"/>
        <end position="492"/>
    </location>
</feature>
<dbReference type="Gene3D" id="1.20.120.160">
    <property type="entry name" value="HPT domain"/>
    <property type="match status" value="1"/>
</dbReference>
<sequence length="862" mass="95928">MGLLPVLTLSLGLSTYLMYSQIQELRNMMTARAKTSIEHLAIIAEHMLASDHGESLQQIATAALEEQAVRAVGIYNAKLQRVAQAGPRSNLPDEQIVQGSATAQLYFEKDGLFILQPIFSPADHDVAPLGWVGMQFNWQQLEIQQYQTLLIGTVFLICSIIICILLCSYINQLLTRDLNTLRQTVRRMATGPKNFHAHIPGNDEFSEIAEELNLLNNAQQNELQELQRNIEQSNTDLRETLETVEVQNIELDLARREAVNASRIKSEFLANTSHEIRTPLNGIIGFSNILLKSELEIRQREAIETINSSANSLLTIINDILDFSKLEAGKLVLDSAPVNLRELIEDTLQILAPGATDKSLELILTIQQGCPKTVLADALRLKQILTNLINNAIKFTQAGHILINVLSSDHNEQHAAVTIQVSDTGIGLSKEQQKKIFKDFAQADASITRQYGGTGLGLVIVKGLIEQMGGEIGIESELGQGTTFWFTINFPIAHNAIKLRDFTTLKNKSLELYDPSPLHANSLKMLFNSWGLVVRHYNNIDHVQADADYLVICVNNHDERAGNFITRLNSSAIILSPFTHDPDESDQHYYLSKPISHIKLFDALNRGVKAAPRSKASSYSNISILAVDDNPSNLHILDRFLSDLGVTTTSAKDGSEAVEQCTKQRFDLIFMDIQMPKMDGIETSRRIRANGLNRETPIIALSAYLSPENPLQLREAGINDYLSKPVTEHQLDELLHNYLVEANQVEVPRPVDISQCLKLSKGRPALAAEMLGMLLECLLNSKNELIAAQQHNDLSSLTEVNHSLKGACCYTGTPILHRRVIELEKALENNEEINNAVVNVIAAIDELLQWQDQHELSAVFES</sequence>
<evidence type="ECO:0000256" key="14">
    <source>
        <dbReference type="ARBA" id="ARBA00023136"/>
    </source>
</evidence>
<dbReference type="InterPro" id="IPR036641">
    <property type="entry name" value="HPT_dom_sf"/>
</dbReference>
<dbReference type="InterPro" id="IPR001789">
    <property type="entry name" value="Sig_transdc_resp-reg_receiver"/>
</dbReference>
<dbReference type="Pfam" id="PF09984">
    <property type="entry name" value="sCache_4"/>
    <property type="match status" value="1"/>
</dbReference>
<dbReference type="PRINTS" id="PR00344">
    <property type="entry name" value="BCTRLSENSOR"/>
</dbReference>
<evidence type="ECO:0000313" key="22">
    <source>
        <dbReference type="EMBL" id="AMO68106.1"/>
    </source>
</evidence>
<feature type="modified residue" description="Phosphohistidine" evidence="15">
    <location>
        <position position="802"/>
    </location>
</feature>
<dbReference type="GO" id="GO:0005886">
    <property type="term" value="C:plasma membrane"/>
    <property type="evidence" value="ECO:0007669"/>
    <property type="project" value="UniProtKB-SubCell"/>
</dbReference>